<proteinExistence type="predicted"/>
<keyword evidence="3" id="KW-1185">Reference proteome</keyword>
<name>A0A432XBR8_9GAMM</name>
<evidence type="ECO:0000259" key="1">
    <source>
        <dbReference type="Pfam" id="PF03992"/>
    </source>
</evidence>
<dbReference type="OrthoDB" id="8906327at2"/>
<dbReference type="Proteomes" id="UP000286678">
    <property type="component" value="Unassembled WGS sequence"/>
</dbReference>
<dbReference type="InterPro" id="IPR007138">
    <property type="entry name" value="ABM_dom"/>
</dbReference>
<dbReference type="EMBL" id="PIPT01000010">
    <property type="protein sequence ID" value="RUO46173.1"/>
    <property type="molecule type" value="Genomic_DNA"/>
</dbReference>
<reference evidence="3" key="1">
    <citation type="journal article" date="2018" name="Front. Microbiol.">
        <title>Genome-Based Analysis Reveals the Taxonomy and Diversity of the Family Idiomarinaceae.</title>
        <authorList>
            <person name="Liu Y."/>
            <person name="Lai Q."/>
            <person name="Shao Z."/>
        </authorList>
    </citation>
    <scope>NUCLEOTIDE SEQUENCE [LARGE SCALE GENOMIC DNA]</scope>
    <source>
        <strain evidence="3">SW15</strain>
    </source>
</reference>
<accession>A0A432XBR8</accession>
<sequence length="107" mass="12040">MIGVLIEFDVVEGKEQAFIDAWERTTEIIYQRFGSLGSRLHKEASGLYVAYAQWPNKEQYQAEHIWSEADAAVRAEMRNTLVAGKPKSVRVLGVVSDLLKSDVARLS</sequence>
<dbReference type="Pfam" id="PF03992">
    <property type="entry name" value="ABM"/>
    <property type="match status" value="1"/>
</dbReference>
<comment type="caution">
    <text evidence="2">The sequence shown here is derived from an EMBL/GenBank/DDBJ whole genome shotgun (WGS) entry which is preliminary data.</text>
</comment>
<organism evidence="2 3">
    <name type="scientific">Pseudidiomarina aquimaris</name>
    <dbReference type="NCBI Taxonomy" id="641841"/>
    <lineage>
        <taxon>Bacteria</taxon>
        <taxon>Pseudomonadati</taxon>
        <taxon>Pseudomonadota</taxon>
        <taxon>Gammaproteobacteria</taxon>
        <taxon>Alteromonadales</taxon>
        <taxon>Idiomarinaceae</taxon>
        <taxon>Pseudidiomarina</taxon>
    </lineage>
</organism>
<dbReference type="RefSeq" id="WP_126834749.1">
    <property type="nucleotide sequence ID" value="NZ_PIPT01000010.1"/>
</dbReference>
<gene>
    <name evidence="2" type="ORF">CWE21_12380</name>
</gene>
<dbReference type="Gene3D" id="3.30.70.100">
    <property type="match status" value="1"/>
</dbReference>
<dbReference type="SUPFAM" id="SSF54909">
    <property type="entry name" value="Dimeric alpha+beta barrel"/>
    <property type="match status" value="1"/>
</dbReference>
<dbReference type="InterPro" id="IPR011008">
    <property type="entry name" value="Dimeric_a/b-barrel"/>
</dbReference>
<feature type="domain" description="ABM" evidence="1">
    <location>
        <begin position="1"/>
        <end position="62"/>
    </location>
</feature>
<protein>
    <recommendedName>
        <fullName evidence="1">ABM domain-containing protein</fullName>
    </recommendedName>
</protein>
<evidence type="ECO:0000313" key="3">
    <source>
        <dbReference type="Proteomes" id="UP000286678"/>
    </source>
</evidence>
<evidence type="ECO:0000313" key="2">
    <source>
        <dbReference type="EMBL" id="RUO46173.1"/>
    </source>
</evidence>
<dbReference type="AlphaFoldDB" id="A0A432XBR8"/>